<dbReference type="PROSITE" id="PS01227">
    <property type="entry name" value="UPF0012"/>
    <property type="match status" value="1"/>
</dbReference>
<dbReference type="GO" id="GO:0006541">
    <property type="term" value="P:glutamine metabolic process"/>
    <property type="evidence" value="ECO:0007669"/>
    <property type="project" value="TreeGrafter"/>
</dbReference>
<dbReference type="PROSITE" id="PS50263">
    <property type="entry name" value="CN_HYDROLASE"/>
    <property type="match status" value="1"/>
</dbReference>
<comment type="similarity">
    <text evidence="1">Belongs to the carbon-nitrogen hydrolase superfamily. NIT1/NIT2 family.</text>
</comment>
<dbReference type="InterPro" id="IPR001110">
    <property type="entry name" value="UPF0012_CS"/>
</dbReference>
<dbReference type="GO" id="GO:0106008">
    <property type="term" value="F:2-oxoglutaramate amidase activity"/>
    <property type="evidence" value="ECO:0007669"/>
    <property type="project" value="UniProtKB-EC"/>
</dbReference>
<evidence type="ECO:0000313" key="4">
    <source>
        <dbReference type="EMBL" id="KPU45298.1"/>
    </source>
</evidence>
<evidence type="ECO:0000256" key="2">
    <source>
        <dbReference type="ARBA" id="ARBA00022801"/>
    </source>
</evidence>
<dbReference type="InterPro" id="IPR003010">
    <property type="entry name" value="C-N_Hydrolase"/>
</dbReference>
<dbReference type="RefSeq" id="WP_054874285.1">
    <property type="nucleotide sequence ID" value="NZ_LKET01000026.1"/>
</dbReference>
<dbReference type="InterPro" id="IPR045254">
    <property type="entry name" value="Nit1/2_C-N_Hydrolase"/>
</dbReference>
<dbReference type="Pfam" id="PF00795">
    <property type="entry name" value="CN_hydrolase"/>
    <property type="match status" value="1"/>
</dbReference>
<dbReference type="PANTHER" id="PTHR23088">
    <property type="entry name" value="NITRILASE-RELATED"/>
    <property type="match status" value="1"/>
</dbReference>
<dbReference type="EMBL" id="LKET01000026">
    <property type="protein sequence ID" value="KPU45298.1"/>
    <property type="molecule type" value="Genomic_DNA"/>
</dbReference>
<evidence type="ECO:0000313" key="5">
    <source>
        <dbReference type="Proteomes" id="UP000050326"/>
    </source>
</evidence>
<reference evidence="4 5" key="1">
    <citation type="submission" date="2015-09" db="EMBL/GenBank/DDBJ databases">
        <title>Genome sequence of Oxobacter pfennigii DSM 3222.</title>
        <authorList>
            <person name="Poehlein A."/>
            <person name="Bengelsdorf F.R."/>
            <person name="Schiel-Bengelsdorf B."/>
            <person name="Duerre P."/>
            <person name="Daniel R."/>
        </authorList>
    </citation>
    <scope>NUCLEOTIDE SEQUENCE [LARGE SCALE GENOMIC DNA]</scope>
    <source>
        <strain evidence="4 5">DSM 3222</strain>
    </source>
</reference>
<protein>
    <submittedName>
        <fullName evidence="4">2-oxoglutaramate amidase</fullName>
        <ecNumber evidence="4">3.5.1.111</ecNumber>
    </submittedName>
</protein>
<dbReference type="EC" id="3.5.1.111" evidence="4"/>
<dbReference type="Gene3D" id="3.60.110.10">
    <property type="entry name" value="Carbon-nitrogen hydrolase"/>
    <property type="match status" value="1"/>
</dbReference>
<proteinExistence type="inferred from homology"/>
<dbReference type="InterPro" id="IPR036526">
    <property type="entry name" value="C-N_Hydrolase_sf"/>
</dbReference>
<dbReference type="AlphaFoldDB" id="A0A0P8X3E5"/>
<comment type="caution">
    <text evidence="4">The sequence shown here is derived from an EMBL/GenBank/DDBJ whole genome shotgun (WGS) entry which is preliminary data.</text>
</comment>
<evidence type="ECO:0000259" key="3">
    <source>
        <dbReference type="PROSITE" id="PS50263"/>
    </source>
</evidence>
<dbReference type="GO" id="GO:0006107">
    <property type="term" value="P:oxaloacetate metabolic process"/>
    <property type="evidence" value="ECO:0007669"/>
    <property type="project" value="TreeGrafter"/>
</dbReference>
<dbReference type="PANTHER" id="PTHR23088:SF30">
    <property type="entry name" value="OMEGA-AMIDASE NIT2"/>
    <property type="match status" value="1"/>
</dbReference>
<dbReference type="PATRIC" id="fig|36849.3.peg.1270"/>
<gene>
    <name evidence="4" type="ORF">OXPF_11910</name>
</gene>
<dbReference type="SUPFAM" id="SSF56317">
    <property type="entry name" value="Carbon-nitrogen hydrolase"/>
    <property type="match status" value="1"/>
</dbReference>
<evidence type="ECO:0000256" key="1">
    <source>
        <dbReference type="ARBA" id="ARBA00010613"/>
    </source>
</evidence>
<dbReference type="OrthoDB" id="9811121at2"/>
<dbReference type="CDD" id="cd07572">
    <property type="entry name" value="nit"/>
    <property type="match status" value="1"/>
</dbReference>
<feature type="domain" description="CN hydrolase" evidence="3">
    <location>
        <begin position="4"/>
        <end position="249"/>
    </location>
</feature>
<keyword evidence="5" id="KW-1185">Reference proteome</keyword>
<sequence>MKDFKMAICQMTVTDNKDKNINKAYSMIKEAAQNGAKLIALGEMFNCPYDGSYFPKFAESLPDGKTYNMLKACSKELDVYIIGGSIPELHGEVIYNTSCVFDKEGKLIAKHRKMHLFDVELNSGLTFKESSYLGKGNDIVVFDTEYCKIGLAICYDIRFPELSRLLTLKGAEVIVIPAAFNMTTGPAHWEILLRTRALDNQVYMVGASPARDVSASYVAYGNSLVVSPWGDIMSRAKEGEEIIYANLQGSLVKKTRDELPLLKHIRKDIYEIIIK</sequence>
<keyword evidence="2 4" id="KW-0378">Hydrolase</keyword>
<accession>A0A0P8X3E5</accession>
<name>A0A0P8X3E5_9CLOT</name>
<organism evidence="4 5">
    <name type="scientific">Oxobacter pfennigii</name>
    <dbReference type="NCBI Taxonomy" id="36849"/>
    <lineage>
        <taxon>Bacteria</taxon>
        <taxon>Bacillati</taxon>
        <taxon>Bacillota</taxon>
        <taxon>Clostridia</taxon>
        <taxon>Eubacteriales</taxon>
        <taxon>Clostridiaceae</taxon>
        <taxon>Oxobacter</taxon>
    </lineage>
</organism>
<dbReference type="STRING" id="36849.OXPF_11910"/>
<dbReference type="Proteomes" id="UP000050326">
    <property type="component" value="Unassembled WGS sequence"/>
</dbReference>
<dbReference type="GO" id="GO:0050152">
    <property type="term" value="F:omega-amidase activity"/>
    <property type="evidence" value="ECO:0007669"/>
    <property type="project" value="TreeGrafter"/>
</dbReference>
<dbReference type="GO" id="GO:0006528">
    <property type="term" value="P:asparagine metabolic process"/>
    <property type="evidence" value="ECO:0007669"/>
    <property type="project" value="TreeGrafter"/>
</dbReference>